<feature type="region of interest" description="Disordered" evidence="1">
    <location>
        <begin position="230"/>
        <end position="332"/>
    </location>
</feature>
<dbReference type="AlphaFoldDB" id="R0J374"/>
<dbReference type="HOGENOM" id="CLU_802075_0_0_1"/>
<evidence type="ECO:0000313" key="3">
    <source>
        <dbReference type="Proteomes" id="UP000016935"/>
    </source>
</evidence>
<dbReference type="EMBL" id="KB908481">
    <property type="protein sequence ID" value="EOA91425.1"/>
    <property type="molecule type" value="Genomic_DNA"/>
</dbReference>
<feature type="compositionally biased region" description="Low complexity" evidence="1">
    <location>
        <begin position="273"/>
        <end position="285"/>
    </location>
</feature>
<feature type="compositionally biased region" description="Low complexity" evidence="1">
    <location>
        <begin position="310"/>
        <end position="328"/>
    </location>
</feature>
<keyword evidence="3" id="KW-1185">Reference proteome</keyword>
<reference evidence="2 3" key="2">
    <citation type="journal article" date="2013" name="PLoS Genet.">
        <title>Comparative genome structure, secondary metabolite, and effector coding capacity across Cochliobolus pathogens.</title>
        <authorList>
            <person name="Condon B.J."/>
            <person name="Leng Y."/>
            <person name="Wu D."/>
            <person name="Bushley K.E."/>
            <person name="Ohm R.A."/>
            <person name="Otillar R."/>
            <person name="Martin J."/>
            <person name="Schackwitz W."/>
            <person name="Grimwood J."/>
            <person name="MohdZainudin N."/>
            <person name="Xue C."/>
            <person name="Wang R."/>
            <person name="Manning V.A."/>
            <person name="Dhillon B."/>
            <person name="Tu Z.J."/>
            <person name="Steffenson B.J."/>
            <person name="Salamov A."/>
            <person name="Sun H."/>
            <person name="Lowry S."/>
            <person name="LaButti K."/>
            <person name="Han J."/>
            <person name="Copeland A."/>
            <person name="Lindquist E."/>
            <person name="Barry K."/>
            <person name="Schmutz J."/>
            <person name="Baker S.E."/>
            <person name="Ciuffetti L.M."/>
            <person name="Grigoriev I.V."/>
            <person name="Zhong S."/>
            <person name="Turgeon B.G."/>
        </authorList>
    </citation>
    <scope>NUCLEOTIDE SEQUENCE [LARGE SCALE GENOMIC DNA]</scope>
    <source>
        <strain evidence="3">28A</strain>
    </source>
</reference>
<feature type="region of interest" description="Disordered" evidence="1">
    <location>
        <begin position="1"/>
        <end position="54"/>
    </location>
</feature>
<dbReference type="RefSeq" id="XP_008020174.1">
    <property type="nucleotide sequence ID" value="XM_008021983.1"/>
</dbReference>
<organism evidence="2 3">
    <name type="scientific">Exserohilum turcicum (strain 28A)</name>
    <name type="common">Northern leaf blight fungus</name>
    <name type="synonym">Setosphaeria turcica</name>
    <dbReference type="NCBI Taxonomy" id="671987"/>
    <lineage>
        <taxon>Eukaryota</taxon>
        <taxon>Fungi</taxon>
        <taxon>Dikarya</taxon>
        <taxon>Ascomycota</taxon>
        <taxon>Pezizomycotina</taxon>
        <taxon>Dothideomycetes</taxon>
        <taxon>Pleosporomycetidae</taxon>
        <taxon>Pleosporales</taxon>
        <taxon>Pleosporineae</taxon>
        <taxon>Pleosporaceae</taxon>
        <taxon>Exserohilum</taxon>
    </lineage>
</organism>
<name>R0J374_EXST2</name>
<sequence>MPSSPPPSYSNLHTQRSHQDLRKYTDYKADIKRSLSDPKTIAPRTIPSKPALPYSSRHTTIAELEGDAVYAMSGTNAAGPVNPFALHSTSPPAKPAASRRADEKRIPELAGDMNIPAELAADTTNMPSSNHTLNLAFTRRDIKQRASCSDISTHYAALPRRTTRARHSTLISELEDTTTTTTTTANTKTTTATAMTHISELEDTTTTTARHELPSHPAHRKPLIPHIILHPASPVPTRSTLSHALVSTSPRPSPRQGSRLGPRRDSSSSPHGTNTNTNSNANTAALPNKASKASDTPDPPPSKGSKTSDTAQPQPQSQHQQQSTASASGRVRRQKYMLDLLASIEA</sequence>
<dbReference type="Proteomes" id="UP000016935">
    <property type="component" value="Unassembled WGS sequence"/>
</dbReference>
<dbReference type="GeneID" id="19403382"/>
<gene>
    <name evidence="2" type="ORF">SETTUDRAFT_29965</name>
</gene>
<protein>
    <submittedName>
        <fullName evidence="2">Uncharacterized protein</fullName>
    </submittedName>
</protein>
<evidence type="ECO:0000256" key="1">
    <source>
        <dbReference type="SAM" id="MobiDB-lite"/>
    </source>
</evidence>
<reference evidence="2 3" key="1">
    <citation type="journal article" date="2012" name="PLoS Pathog.">
        <title>Diverse lifestyles and strategies of plant pathogenesis encoded in the genomes of eighteen Dothideomycetes fungi.</title>
        <authorList>
            <person name="Ohm R.A."/>
            <person name="Feau N."/>
            <person name="Henrissat B."/>
            <person name="Schoch C.L."/>
            <person name="Horwitz B.A."/>
            <person name="Barry K.W."/>
            <person name="Condon B.J."/>
            <person name="Copeland A.C."/>
            <person name="Dhillon B."/>
            <person name="Glaser F."/>
            <person name="Hesse C.N."/>
            <person name="Kosti I."/>
            <person name="LaButti K."/>
            <person name="Lindquist E.A."/>
            <person name="Lucas S."/>
            <person name="Salamov A.A."/>
            <person name="Bradshaw R.E."/>
            <person name="Ciuffetti L."/>
            <person name="Hamelin R.C."/>
            <person name="Kema G.H.J."/>
            <person name="Lawrence C."/>
            <person name="Scott J.A."/>
            <person name="Spatafora J.W."/>
            <person name="Turgeon B.G."/>
            <person name="de Wit P.J.G.M."/>
            <person name="Zhong S."/>
            <person name="Goodwin S.B."/>
            <person name="Grigoriev I.V."/>
        </authorList>
    </citation>
    <scope>NUCLEOTIDE SEQUENCE [LARGE SCALE GENOMIC DNA]</scope>
    <source>
        <strain evidence="3">28A</strain>
    </source>
</reference>
<proteinExistence type="predicted"/>
<feature type="compositionally biased region" description="Basic and acidic residues" evidence="1">
    <location>
        <begin position="17"/>
        <end position="36"/>
    </location>
</feature>
<feature type="compositionally biased region" description="Polar residues" evidence="1">
    <location>
        <begin position="236"/>
        <end position="250"/>
    </location>
</feature>
<evidence type="ECO:0000313" key="2">
    <source>
        <dbReference type="EMBL" id="EOA91425.1"/>
    </source>
</evidence>
<accession>R0J374</accession>